<dbReference type="Gene3D" id="3.40.1350.140">
    <property type="entry name" value="MepB-like"/>
    <property type="match status" value="1"/>
</dbReference>
<accession>A0A1Y5F278</accession>
<dbReference type="AlphaFoldDB" id="A0A1Y5F278"/>
<comment type="caution">
    <text evidence="1">The sequence shown here is derived from an EMBL/GenBank/DDBJ whole genome shotgun (WGS) entry which is preliminary data.</text>
</comment>
<organism evidence="1 2">
    <name type="scientific">Halobacteriovorax marinus</name>
    <dbReference type="NCBI Taxonomy" id="97084"/>
    <lineage>
        <taxon>Bacteria</taxon>
        <taxon>Pseudomonadati</taxon>
        <taxon>Bdellovibrionota</taxon>
        <taxon>Bacteriovoracia</taxon>
        <taxon>Bacteriovoracales</taxon>
        <taxon>Halobacteriovoraceae</taxon>
        <taxon>Halobacteriovorax</taxon>
    </lineage>
</organism>
<dbReference type="InterPro" id="IPR011235">
    <property type="entry name" value="MepB-like"/>
</dbReference>
<proteinExistence type="predicted"/>
<reference evidence="2" key="1">
    <citation type="journal article" date="2017" name="Proc. Natl. Acad. Sci. U.S.A.">
        <title>Simulation of Deepwater Horizon oil plume reveals substrate specialization within a complex community of hydrocarbon-degraders.</title>
        <authorList>
            <person name="Hu P."/>
            <person name="Dubinsky E.A."/>
            <person name="Probst A.J."/>
            <person name="Wang J."/>
            <person name="Sieber C.M.K."/>
            <person name="Tom L.M."/>
            <person name="Gardinali P."/>
            <person name="Banfield J.F."/>
            <person name="Atlas R.M."/>
            <person name="Andersen G.L."/>
        </authorList>
    </citation>
    <scope>NUCLEOTIDE SEQUENCE [LARGE SCALE GENOMIC DNA]</scope>
</reference>
<protein>
    <recommendedName>
        <fullName evidence="3">MepB protein</fullName>
    </recommendedName>
</protein>
<evidence type="ECO:0008006" key="3">
    <source>
        <dbReference type="Google" id="ProtNLM"/>
    </source>
</evidence>
<evidence type="ECO:0000313" key="1">
    <source>
        <dbReference type="EMBL" id="OUR93546.1"/>
    </source>
</evidence>
<dbReference type="InterPro" id="IPR038231">
    <property type="entry name" value="MepB-like_sf"/>
</dbReference>
<dbReference type="Proteomes" id="UP000196531">
    <property type="component" value="Unassembled WGS sequence"/>
</dbReference>
<evidence type="ECO:0000313" key="2">
    <source>
        <dbReference type="Proteomes" id="UP000196531"/>
    </source>
</evidence>
<name>A0A1Y5F278_9BACT</name>
<dbReference type="EMBL" id="MAAO01000015">
    <property type="protein sequence ID" value="OUR93546.1"/>
    <property type="molecule type" value="Genomic_DNA"/>
</dbReference>
<gene>
    <name evidence="1" type="ORF">A9Q84_18940</name>
</gene>
<dbReference type="Pfam" id="PF08877">
    <property type="entry name" value="MepB-like"/>
    <property type="match status" value="1"/>
</dbReference>
<sequence>MKEIAYSEELEIFLKKEFVPAGYIITSDIIIDSVPENSKYSALSFSLNKKKITYRQGKVTPDRPGAFLTLWQRPSSSSEINNKPIPLNFEQLDYLFIKVQGPSQRVGLFIFPVSLLIAKNIISKKDSKGKTGFRVFPPWSEDRGNKGMKVFSDSGKKTQRWQLPYFIEITESGSIDHSALNKLFK</sequence>